<evidence type="ECO:0000313" key="5">
    <source>
        <dbReference type="EMBL" id="VGO12870.1"/>
    </source>
</evidence>
<dbReference type="Proteomes" id="UP000366872">
    <property type="component" value="Unassembled WGS sequence"/>
</dbReference>
<dbReference type="GO" id="GO:0043565">
    <property type="term" value="F:sequence-specific DNA binding"/>
    <property type="evidence" value="ECO:0007669"/>
    <property type="project" value="InterPro"/>
</dbReference>
<keyword evidence="2" id="KW-0238">DNA-binding</keyword>
<dbReference type="GO" id="GO:0003700">
    <property type="term" value="F:DNA-binding transcription factor activity"/>
    <property type="evidence" value="ECO:0007669"/>
    <property type="project" value="InterPro"/>
</dbReference>
<keyword evidence="1" id="KW-0805">Transcription regulation</keyword>
<keyword evidence="3" id="KW-0804">Transcription</keyword>
<dbReference type="Pfam" id="PF12833">
    <property type="entry name" value="HTH_18"/>
    <property type="match status" value="1"/>
</dbReference>
<organism evidence="5 6">
    <name type="scientific">Pontiella desulfatans</name>
    <dbReference type="NCBI Taxonomy" id="2750659"/>
    <lineage>
        <taxon>Bacteria</taxon>
        <taxon>Pseudomonadati</taxon>
        <taxon>Kiritimatiellota</taxon>
        <taxon>Kiritimatiellia</taxon>
        <taxon>Kiritimatiellales</taxon>
        <taxon>Pontiellaceae</taxon>
        <taxon>Pontiella</taxon>
    </lineage>
</organism>
<dbReference type="InterPro" id="IPR009057">
    <property type="entry name" value="Homeodomain-like_sf"/>
</dbReference>
<dbReference type="Pfam" id="PF10114">
    <property type="entry name" value="PocR"/>
    <property type="match status" value="1"/>
</dbReference>
<dbReference type="AlphaFoldDB" id="A0A6C2TYW0"/>
<gene>
    <name evidence="5" type="primary">soxS_1</name>
    <name evidence="5" type="ORF">PDESU_01424</name>
</gene>
<evidence type="ECO:0000256" key="1">
    <source>
        <dbReference type="ARBA" id="ARBA00023015"/>
    </source>
</evidence>
<dbReference type="PROSITE" id="PS00041">
    <property type="entry name" value="HTH_ARAC_FAMILY_1"/>
    <property type="match status" value="1"/>
</dbReference>
<dbReference type="InterPro" id="IPR018062">
    <property type="entry name" value="HTH_AraC-typ_CS"/>
</dbReference>
<dbReference type="PANTHER" id="PTHR43280">
    <property type="entry name" value="ARAC-FAMILY TRANSCRIPTIONAL REGULATOR"/>
    <property type="match status" value="1"/>
</dbReference>
<proteinExistence type="predicted"/>
<evidence type="ECO:0000256" key="2">
    <source>
        <dbReference type="ARBA" id="ARBA00023125"/>
    </source>
</evidence>
<dbReference type="InterPro" id="IPR018060">
    <property type="entry name" value="HTH_AraC"/>
</dbReference>
<feature type="domain" description="HTH araC/xylS-type" evidence="4">
    <location>
        <begin position="181"/>
        <end position="280"/>
    </location>
</feature>
<reference evidence="5 6" key="1">
    <citation type="submission" date="2019-04" db="EMBL/GenBank/DDBJ databases">
        <authorList>
            <person name="Van Vliet M D."/>
        </authorList>
    </citation>
    <scope>NUCLEOTIDE SEQUENCE [LARGE SCALE GENOMIC DNA]</scope>
    <source>
        <strain evidence="5 6">F1</strain>
    </source>
</reference>
<keyword evidence="6" id="KW-1185">Reference proteome</keyword>
<dbReference type="PROSITE" id="PS01124">
    <property type="entry name" value="HTH_ARAC_FAMILY_2"/>
    <property type="match status" value="1"/>
</dbReference>
<dbReference type="SUPFAM" id="SSF46689">
    <property type="entry name" value="Homeodomain-like"/>
    <property type="match status" value="2"/>
</dbReference>
<dbReference type="InterPro" id="IPR018771">
    <property type="entry name" value="PocR_dom"/>
</dbReference>
<dbReference type="PRINTS" id="PR00032">
    <property type="entry name" value="HTHARAC"/>
</dbReference>
<evidence type="ECO:0000256" key="3">
    <source>
        <dbReference type="ARBA" id="ARBA00023163"/>
    </source>
</evidence>
<evidence type="ECO:0000313" key="6">
    <source>
        <dbReference type="Proteomes" id="UP000366872"/>
    </source>
</evidence>
<name>A0A6C2TYW0_PONDE</name>
<dbReference type="SMART" id="SM00342">
    <property type="entry name" value="HTH_ARAC"/>
    <property type="match status" value="1"/>
</dbReference>
<evidence type="ECO:0000259" key="4">
    <source>
        <dbReference type="PROSITE" id="PS01124"/>
    </source>
</evidence>
<protein>
    <submittedName>
        <fullName evidence="5">Regulatory protein SoxS</fullName>
    </submittedName>
</protein>
<dbReference type="Gene3D" id="1.10.10.60">
    <property type="entry name" value="Homeodomain-like"/>
    <property type="match status" value="2"/>
</dbReference>
<dbReference type="EMBL" id="CAAHFG010000001">
    <property type="protein sequence ID" value="VGO12870.1"/>
    <property type="molecule type" value="Genomic_DNA"/>
</dbReference>
<accession>A0A6C2TYW0</accession>
<dbReference type="PANTHER" id="PTHR43280:SF2">
    <property type="entry name" value="HTH-TYPE TRANSCRIPTIONAL REGULATOR EXSA"/>
    <property type="match status" value="1"/>
</dbReference>
<sequence length="280" mass="32027">MLESMHHTISQKVSEIFDLYTELHDIRISLFGPDGKLIYPDSVGRPNCPHCIMLRETLGLDSKCRDLDHEMMQAALGKGEMVTYTCHAGMTEAVVPLFVDEELVGFVMPGQFRSQAKAPPISPYASKWRDEHGDDALQAEYEKTPVYREEKIETLLSMFQLLMEFIISNQLIHHKDYDLIQPVIEHIQDAPNQELTLELASKMVGRSPSTVSRLFKKVTGRSFKQYQVTYRLDLAAARLKAKPNHPVAEIALAVGYDDPLYFSRVFRKQFNCSPSEYRNQ</sequence>
<dbReference type="InterPro" id="IPR020449">
    <property type="entry name" value="Tscrpt_reg_AraC-type_HTH"/>
</dbReference>